<dbReference type="AlphaFoldDB" id="A0AAN8IW45"/>
<name>A0AAN8IW45_TRICO</name>
<dbReference type="Proteomes" id="UP001331761">
    <property type="component" value="Unassembled WGS sequence"/>
</dbReference>
<keyword evidence="3" id="KW-1185">Reference proteome</keyword>
<organism evidence="2 3">
    <name type="scientific">Trichostrongylus colubriformis</name>
    <name type="common">Black scour worm</name>
    <dbReference type="NCBI Taxonomy" id="6319"/>
    <lineage>
        <taxon>Eukaryota</taxon>
        <taxon>Metazoa</taxon>
        <taxon>Ecdysozoa</taxon>
        <taxon>Nematoda</taxon>
        <taxon>Chromadorea</taxon>
        <taxon>Rhabditida</taxon>
        <taxon>Rhabditina</taxon>
        <taxon>Rhabditomorpha</taxon>
        <taxon>Strongyloidea</taxon>
        <taxon>Trichostrongylidae</taxon>
        <taxon>Trichostrongylus</taxon>
    </lineage>
</organism>
<dbReference type="EMBL" id="WIXE01001112">
    <property type="protein sequence ID" value="KAK5985983.1"/>
    <property type="molecule type" value="Genomic_DNA"/>
</dbReference>
<sequence>MKTALAVLIACAVLVVLGTQPESTTPFTSEFMRVINDTLREEFLQIVRNKTLSPDEKMEAVLKWAKPYGLEKLAKEHVLAWRKAHPNYNKRQ</sequence>
<evidence type="ECO:0000313" key="2">
    <source>
        <dbReference type="EMBL" id="KAK5985983.1"/>
    </source>
</evidence>
<keyword evidence="1" id="KW-0732">Signal</keyword>
<comment type="caution">
    <text evidence="2">The sequence shown here is derived from an EMBL/GenBank/DDBJ whole genome shotgun (WGS) entry which is preliminary data.</text>
</comment>
<feature type="chain" id="PRO_5042830287" evidence="1">
    <location>
        <begin position="19"/>
        <end position="92"/>
    </location>
</feature>
<feature type="signal peptide" evidence="1">
    <location>
        <begin position="1"/>
        <end position="18"/>
    </location>
</feature>
<evidence type="ECO:0000313" key="3">
    <source>
        <dbReference type="Proteomes" id="UP001331761"/>
    </source>
</evidence>
<protein>
    <submittedName>
        <fullName evidence="2">Uncharacterized protein</fullName>
    </submittedName>
</protein>
<accession>A0AAN8IW45</accession>
<gene>
    <name evidence="2" type="ORF">GCK32_020917</name>
</gene>
<proteinExistence type="predicted"/>
<reference evidence="2 3" key="1">
    <citation type="submission" date="2019-10" db="EMBL/GenBank/DDBJ databases">
        <title>Assembly and Annotation for the nematode Trichostrongylus colubriformis.</title>
        <authorList>
            <person name="Martin J."/>
        </authorList>
    </citation>
    <scope>NUCLEOTIDE SEQUENCE [LARGE SCALE GENOMIC DNA]</scope>
    <source>
        <strain evidence="2">G859</strain>
        <tissue evidence="2">Whole worm</tissue>
    </source>
</reference>
<evidence type="ECO:0000256" key="1">
    <source>
        <dbReference type="SAM" id="SignalP"/>
    </source>
</evidence>